<dbReference type="RefSeq" id="WP_162657039.1">
    <property type="nucleotide sequence ID" value="NZ_LR593887.1"/>
</dbReference>
<dbReference type="EMBL" id="LR586016">
    <property type="protein sequence ID" value="VIP01790.1"/>
    <property type="molecule type" value="Genomic_DNA"/>
</dbReference>
<dbReference type="EMBL" id="LR593887">
    <property type="protein sequence ID" value="VTR99457.1"/>
    <property type="molecule type" value="Genomic_DNA"/>
</dbReference>
<sequence>MIDLIVNGWKLLQFLVTHRVGNRILFFVGVLGFLMTGIVLIDSFSKPEPVAPLPKTALELEQSAVDPSREEWVHLQDGVLGWSEALTHIMTRTDRKTNETTKTVTKIYVPVVSSEIWNRWQKSHGDDSFPMRQTRLFLALEPNQVERDFPALRLQDKTADPSVQTVSQLPMTISGELRTLDRESSAIQSEIATEVGISAESRQSLGQILILRPGTKPMGRKEAILGSLTIGVISFILMIPLLRRNLRGDS</sequence>
<evidence type="ECO:0000313" key="3">
    <source>
        <dbReference type="Proteomes" id="UP000464378"/>
    </source>
</evidence>
<dbReference type="Proteomes" id="UP000464378">
    <property type="component" value="Chromosome"/>
</dbReference>
<gene>
    <name evidence="2" type="ORF">GMBLW1_21700</name>
</gene>
<reference evidence="2" key="1">
    <citation type="submission" date="2019-04" db="EMBL/GenBank/DDBJ databases">
        <authorList>
            <consortium name="Science for Life Laboratories"/>
        </authorList>
    </citation>
    <scope>NUCLEOTIDE SEQUENCE</scope>
    <source>
        <strain evidence="2">MBLW1</strain>
    </source>
</reference>
<proteinExistence type="predicted"/>
<organism evidence="2">
    <name type="scientific">Tuwongella immobilis</name>
    <dbReference type="NCBI Taxonomy" id="692036"/>
    <lineage>
        <taxon>Bacteria</taxon>
        <taxon>Pseudomonadati</taxon>
        <taxon>Planctomycetota</taxon>
        <taxon>Planctomycetia</taxon>
        <taxon>Gemmatales</taxon>
        <taxon>Gemmataceae</taxon>
        <taxon>Tuwongella</taxon>
    </lineage>
</organism>
<keyword evidence="1" id="KW-1133">Transmembrane helix</keyword>
<keyword evidence="1" id="KW-0472">Membrane</keyword>
<name>A0A6C2YJP0_9BACT</name>
<evidence type="ECO:0000256" key="1">
    <source>
        <dbReference type="SAM" id="Phobius"/>
    </source>
</evidence>
<feature type="transmembrane region" description="Helical" evidence="1">
    <location>
        <begin position="223"/>
        <end position="242"/>
    </location>
</feature>
<dbReference type="KEGG" id="tim:GMBLW1_21700"/>
<protein>
    <submittedName>
        <fullName evidence="2">Uncharacterized protein</fullName>
    </submittedName>
</protein>
<keyword evidence="1" id="KW-0812">Transmembrane</keyword>
<keyword evidence="3" id="KW-1185">Reference proteome</keyword>
<accession>A0A6C2YJP0</accession>
<feature type="transmembrane region" description="Helical" evidence="1">
    <location>
        <begin position="20"/>
        <end position="41"/>
    </location>
</feature>
<dbReference type="InParanoid" id="A0A6C2YJP0"/>
<evidence type="ECO:0000313" key="2">
    <source>
        <dbReference type="EMBL" id="VIP01790.1"/>
    </source>
</evidence>
<dbReference type="AlphaFoldDB" id="A0A6C2YJP0"/>